<proteinExistence type="predicted"/>
<evidence type="ECO:0000256" key="1">
    <source>
        <dbReference type="SAM" id="MobiDB-lite"/>
    </source>
</evidence>
<evidence type="ECO:0000313" key="2">
    <source>
        <dbReference type="EMBL" id="BDI17889.1"/>
    </source>
</evidence>
<name>A0ABM7Z4C7_NOSCO</name>
<dbReference type="RefSeq" id="WP_267145325.1">
    <property type="nucleotide sequence ID" value="NZ_AP025732.1"/>
</dbReference>
<organism evidence="2 3">
    <name type="scientific">Nostoc cf. commune SO-36</name>
    <dbReference type="NCBI Taxonomy" id="449208"/>
    <lineage>
        <taxon>Bacteria</taxon>
        <taxon>Bacillati</taxon>
        <taxon>Cyanobacteriota</taxon>
        <taxon>Cyanophyceae</taxon>
        <taxon>Nostocales</taxon>
        <taxon>Nostocaceae</taxon>
        <taxon>Nostoc</taxon>
    </lineage>
</organism>
<feature type="compositionally biased region" description="Gly residues" evidence="1">
    <location>
        <begin position="63"/>
        <end position="90"/>
    </location>
</feature>
<keyword evidence="3" id="KW-1185">Reference proteome</keyword>
<protein>
    <recommendedName>
        <fullName evidence="4">PE-PGRS family protein</fullName>
    </recommendedName>
</protein>
<reference evidence="2" key="1">
    <citation type="submission" date="2022-04" db="EMBL/GenBank/DDBJ databases">
        <title>Complete genome sequence of a cyanobacterium, Nostoc sp. SO-36, isolated in Antarctica.</title>
        <authorList>
            <person name="Kanesaki Y."/>
            <person name="Effendi D."/>
            <person name="Sakamoto T."/>
            <person name="Ohtani S."/>
            <person name="Awai K."/>
        </authorList>
    </citation>
    <scope>NUCLEOTIDE SEQUENCE</scope>
    <source>
        <strain evidence="2">SO-36</strain>
    </source>
</reference>
<feature type="region of interest" description="Disordered" evidence="1">
    <location>
        <begin position="60"/>
        <end position="90"/>
    </location>
</feature>
<dbReference type="Proteomes" id="UP001055453">
    <property type="component" value="Chromosome"/>
</dbReference>
<feature type="compositionally biased region" description="Polar residues" evidence="1">
    <location>
        <begin position="1"/>
        <end position="15"/>
    </location>
</feature>
<evidence type="ECO:0000313" key="3">
    <source>
        <dbReference type="Proteomes" id="UP001055453"/>
    </source>
</evidence>
<feature type="compositionally biased region" description="Gly residues" evidence="1">
    <location>
        <begin position="18"/>
        <end position="38"/>
    </location>
</feature>
<dbReference type="EMBL" id="AP025732">
    <property type="protein sequence ID" value="BDI17889.1"/>
    <property type="molecule type" value="Genomic_DNA"/>
</dbReference>
<accession>A0ABM7Z4C7</accession>
<evidence type="ECO:0008006" key="4">
    <source>
        <dbReference type="Google" id="ProtNLM"/>
    </source>
</evidence>
<feature type="region of interest" description="Disordered" evidence="1">
    <location>
        <begin position="1"/>
        <end position="45"/>
    </location>
</feature>
<gene>
    <name evidence="2" type="ORF">ANSO36C_36910</name>
</gene>
<sequence length="90" mass="7800">MESTLFTVLSTNEEANLSGGGNANGGNGGRGGRGGRGGDSTATGGVFIDGTTGAINGSPIAGGTTGSAAGGAGAAGGIGGVGGAGGTSNG</sequence>